<dbReference type="InterPro" id="IPR024674">
    <property type="entry name" value="HpaB/PvcC/4-BUDH_N"/>
</dbReference>
<comment type="caution">
    <text evidence="7">The sequence shown here is derived from an EMBL/GenBank/DDBJ whole genome shotgun (WGS) entry which is preliminary data.</text>
</comment>
<evidence type="ECO:0000259" key="5">
    <source>
        <dbReference type="Pfam" id="PF03241"/>
    </source>
</evidence>
<dbReference type="Gene3D" id="2.40.110.10">
    <property type="entry name" value="Butyryl-CoA Dehydrogenase, subunit A, domain 2"/>
    <property type="match status" value="1"/>
</dbReference>
<dbReference type="RefSeq" id="WP_006287447.1">
    <property type="nucleotide sequence ID" value="NZ_BALG01000247.1"/>
</dbReference>
<sequence>MESSHILTLPSRYLRRIHGRSSVFLNGERVKVTEEPALAGAIKCIERYYELQEEKPDIHCFIDEKGNSAPTSLLIPKSVNDLQKKRESYKAVADVSFGMLGRTPDFMNAALVAMSTHSNGLGIGKYADYSKNMIEYYAYVKKNNLFIGHGAINPQIDRSLPLGSQVNPYAAVRVISRDRHGIVVTGAKMIVTLAPIADELLIFNMPGLTPGDEDYALAFALQLDQPGVNIVCRKPLGKPAYHHFDYPLSNRFDEIDAYLILNEVFIPWNNVFVFRDVTQSNLFYDQTFARNHTGHQGIVRGLSKAEFLTGISIKLAQMLKLDGLMNIQEKLGELTSCIELLKASILLSEADAFVSDAGVLTPSGNAIQAIRYHFPRMYEQMIKTIQSLAAGSMLSTPHYQDFLAEELVDLQTALTTGDMNAHSRTQLLNLAWDASGESFGQRQLVYEYYHAGDPTRIAAGHYVSFDKEHMLQMVERALTHDNT</sequence>
<dbReference type="InterPro" id="IPR036250">
    <property type="entry name" value="AcylCo_DH-like_C"/>
</dbReference>
<dbReference type="PANTHER" id="PTHR36117">
    <property type="entry name" value="4-HYDROXYPHENYLACETATE 3-MONOOXYGENASE-RELATED"/>
    <property type="match status" value="1"/>
</dbReference>
<dbReference type="Gene3D" id="1.10.3140.10">
    <property type="entry name" value="4-hydroxybutyryl-coa dehydratase, domain 1"/>
    <property type="match status" value="1"/>
</dbReference>
<dbReference type="OrthoDB" id="9785230at2"/>
<organism evidence="7 8">
    <name type="scientific">Paenibacillus popilliae ATCC 14706</name>
    <dbReference type="NCBI Taxonomy" id="1212764"/>
    <lineage>
        <taxon>Bacteria</taxon>
        <taxon>Bacillati</taxon>
        <taxon>Bacillota</taxon>
        <taxon>Bacilli</taxon>
        <taxon>Bacillales</taxon>
        <taxon>Paenibacillaceae</taxon>
        <taxon>Paenibacillus</taxon>
    </lineage>
</organism>
<dbReference type="InterPro" id="IPR046373">
    <property type="entry name" value="Acyl-CoA_Oxase/DH_mid-dom_sf"/>
</dbReference>
<dbReference type="Pfam" id="PF03241">
    <property type="entry name" value="HpaB"/>
    <property type="match status" value="1"/>
</dbReference>
<dbReference type="SUPFAM" id="SSF56645">
    <property type="entry name" value="Acyl-CoA dehydrogenase NM domain-like"/>
    <property type="match status" value="1"/>
</dbReference>
<evidence type="ECO:0000256" key="3">
    <source>
        <dbReference type="ARBA" id="ARBA00023002"/>
    </source>
</evidence>
<protein>
    <submittedName>
        <fullName evidence="7">Aromatic ring hydroxylase</fullName>
    </submittedName>
</protein>
<evidence type="ECO:0000256" key="4">
    <source>
        <dbReference type="PIRSR" id="PIRSR000331-2"/>
    </source>
</evidence>
<keyword evidence="1" id="KW-0285">Flavoprotein</keyword>
<dbReference type="PANTHER" id="PTHR36117:SF3">
    <property type="entry name" value="4-HYDROXYPHENYLACETATE 3-MONOOXYGENASE-RELATED"/>
    <property type="match status" value="1"/>
</dbReference>
<dbReference type="GO" id="GO:0016627">
    <property type="term" value="F:oxidoreductase activity, acting on the CH-CH group of donors"/>
    <property type="evidence" value="ECO:0007669"/>
    <property type="project" value="InterPro"/>
</dbReference>
<evidence type="ECO:0000313" key="7">
    <source>
        <dbReference type="EMBL" id="GAC43747.1"/>
    </source>
</evidence>
<evidence type="ECO:0000256" key="1">
    <source>
        <dbReference type="ARBA" id="ARBA00022630"/>
    </source>
</evidence>
<feature type="binding site" evidence="4">
    <location>
        <position position="192"/>
    </location>
    <ligand>
        <name>FAD</name>
        <dbReference type="ChEBI" id="CHEBI:57692"/>
    </ligand>
</feature>
<keyword evidence="2 4" id="KW-0274">FAD</keyword>
<dbReference type="Gene3D" id="1.20.140.10">
    <property type="entry name" value="Butyryl-CoA Dehydrogenase, subunit A, domain 3"/>
    <property type="match status" value="1"/>
</dbReference>
<feature type="domain" description="HpaB/PvcC/4-BUDH N-terminal" evidence="6">
    <location>
        <begin position="12"/>
        <end position="273"/>
    </location>
</feature>
<feature type="binding site" evidence="4">
    <location>
        <begin position="155"/>
        <end position="158"/>
    </location>
    <ligand>
        <name>FAD</name>
        <dbReference type="ChEBI" id="CHEBI:57692"/>
    </ligand>
</feature>
<evidence type="ECO:0000313" key="8">
    <source>
        <dbReference type="Proteomes" id="UP000029453"/>
    </source>
</evidence>
<dbReference type="PIRSF" id="PIRSF000331">
    <property type="entry name" value="HpaA_HpaB"/>
    <property type="match status" value="1"/>
</dbReference>
<dbReference type="AlphaFoldDB" id="M9LCE8"/>
<dbReference type="InterPro" id="IPR009100">
    <property type="entry name" value="AcylCoA_DH/oxidase_NM_dom_sf"/>
</dbReference>
<dbReference type="Proteomes" id="UP000029453">
    <property type="component" value="Unassembled WGS sequence"/>
</dbReference>
<dbReference type="EMBL" id="BALG01000247">
    <property type="protein sequence ID" value="GAC43747.1"/>
    <property type="molecule type" value="Genomic_DNA"/>
</dbReference>
<accession>M9LCE8</accession>
<keyword evidence="8" id="KW-1185">Reference proteome</keyword>
<gene>
    <name evidence="7" type="ORF">PPOP_3147</name>
</gene>
<dbReference type="InterPro" id="IPR004925">
    <property type="entry name" value="HpaB/PvcC/4-BUDH"/>
</dbReference>
<dbReference type="InterPro" id="IPR024719">
    <property type="entry name" value="HpaB/PvcC/4-BUDH_C"/>
</dbReference>
<reference evidence="7 8" key="1">
    <citation type="submission" date="2012-10" db="EMBL/GenBank/DDBJ databases">
        <title>Draft Genome Sequence of Paenibacillus popilliae ATCC 14706T.</title>
        <authorList>
            <person name="Iiyama K."/>
            <person name="Mori K."/>
            <person name="Mon H."/>
            <person name="Chieda Y."/>
            <person name="Lee J.M."/>
            <person name="Kusakabe T."/>
            <person name="Tashiro K."/>
            <person name="Asano S."/>
            <person name="Yasunaga-Aoki C."/>
            <person name="Shimizu S."/>
        </authorList>
    </citation>
    <scope>NUCLEOTIDE SEQUENCE [LARGE SCALE GENOMIC DNA]</scope>
    <source>
        <strain evidence="7 8">ATCC 14706</strain>
    </source>
</reference>
<feature type="binding site" evidence="4">
    <location>
        <begin position="453"/>
        <end position="456"/>
    </location>
    <ligand>
        <name>FAD</name>
        <dbReference type="ChEBI" id="CHEBI:57692"/>
    </ligand>
</feature>
<dbReference type="SUPFAM" id="SSF47203">
    <property type="entry name" value="Acyl-CoA dehydrogenase C-terminal domain-like"/>
    <property type="match status" value="1"/>
</dbReference>
<name>M9LCE8_PAEPP</name>
<evidence type="ECO:0000259" key="6">
    <source>
        <dbReference type="Pfam" id="PF11794"/>
    </source>
</evidence>
<feature type="domain" description="HpaB/PvcC/4-BUDH C-terminal" evidence="5">
    <location>
        <begin position="281"/>
        <end position="478"/>
    </location>
</feature>
<keyword evidence="3" id="KW-0560">Oxidoreductase</keyword>
<evidence type="ECO:0000256" key="2">
    <source>
        <dbReference type="ARBA" id="ARBA00022827"/>
    </source>
</evidence>
<proteinExistence type="predicted"/>
<dbReference type="Pfam" id="PF11794">
    <property type="entry name" value="HpaB_N"/>
    <property type="match status" value="1"/>
</dbReference>